<evidence type="ECO:0000313" key="2">
    <source>
        <dbReference type="EMBL" id="PSN95273.1"/>
    </source>
</evidence>
<evidence type="ECO:0000256" key="1">
    <source>
        <dbReference type="SAM" id="MobiDB-lite"/>
    </source>
</evidence>
<evidence type="ECO:0008006" key="4">
    <source>
        <dbReference type="Google" id="ProtNLM"/>
    </source>
</evidence>
<proteinExistence type="predicted"/>
<organism evidence="2 3">
    <name type="scientific">Candidatus Marsarchaeota G2 archaeon ECH_B_SAG-C16</name>
    <dbReference type="NCBI Taxonomy" id="1978163"/>
    <lineage>
        <taxon>Archaea</taxon>
        <taxon>Candidatus Marsarchaeota</taxon>
        <taxon>Candidatus Marsarchaeota group 2</taxon>
    </lineage>
</organism>
<evidence type="ECO:0000313" key="3">
    <source>
        <dbReference type="Proteomes" id="UP000240681"/>
    </source>
</evidence>
<dbReference type="AlphaFoldDB" id="A0A2R6B9E0"/>
<dbReference type="EMBL" id="NEXK01000065">
    <property type="protein sequence ID" value="PSN95273.1"/>
    <property type="molecule type" value="Genomic_DNA"/>
</dbReference>
<name>A0A2R6B9E0_9ARCH</name>
<feature type="compositionally biased region" description="Basic and acidic residues" evidence="1">
    <location>
        <begin position="78"/>
        <end position="87"/>
    </location>
</feature>
<gene>
    <name evidence="2" type="ORF">B9Q09_03240</name>
</gene>
<feature type="region of interest" description="Disordered" evidence="1">
    <location>
        <begin position="63"/>
        <end position="87"/>
    </location>
</feature>
<accession>A0A2R6B9E0</accession>
<protein>
    <recommendedName>
        <fullName evidence="4">DDE domain-containing protein</fullName>
    </recommendedName>
</protein>
<comment type="caution">
    <text evidence="2">The sequence shown here is derived from an EMBL/GenBank/DDBJ whole genome shotgun (WGS) entry which is preliminary data.</text>
</comment>
<reference evidence="2 3" key="1">
    <citation type="submission" date="2017-04" db="EMBL/GenBank/DDBJ databases">
        <title>Novel microbial lineages endemic to geothermal iron-oxide mats fill important gaps in the evolutionary history of Archaea.</title>
        <authorList>
            <person name="Jay Z.J."/>
            <person name="Beam J.P."/>
            <person name="Dlakic M."/>
            <person name="Rusch D.B."/>
            <person name="Kozubal M.A."/>
            <person name="Inskeep W.P."/>
        </authorList>
    </citation>
    <scope>NUCLEOTIDE SEQUENCE [LARGE SCALE GENOMIC DNA]</scope>
    <source>
        <strain evidence="2">ECH_B_SAG-C16</strain>
    </source>
</reference>
<sequence length="87" mass="9962">MYSEEWVRRVEGKLNFDAEPSWHQAIAVDESVVKRGGRPIYVWVAVDTYTRQPVWFGASLTPEDHGERAQVPAEAEGEMPRRPGDTY</sequence>
<dbReference type="Proteomes" id="UP000240681">
    <property type="component" value="Unassembled WGS sequence"/>
</dbReference>